<keyword evidence="6 9" id="KW-0255">Endonuclease</keyword>
<evidence type="ECO:0000256" key="3">
    <source>
        <dbReference type="ARBA" id="ARBA00022694"/>
    </source>
</evidence>
<dbReference type="HAMAP" id="MF_01818">
    <property type="entry name" value="RNase_Z_BN"/>
    <property type="match status" value="1"/>
</dbReference>
<feature type="binding site" evidence="9">
    <location>
        <position position="64"/>
    </location>
    <ligand>
        <name>Zn(2+)</name>
        <dbReference type="ChEBI" id="CHEBI:29105"/>
        <label>1</label>
        <note>catalytic</note>
    </ligand>
</feature>
<feature type="binding site" evidence="9">
    <location>
        <position position="270"/>
    </location>
    <ligand>
        <name>Zn(2+)</name>
        <dbReference type="ChEBI" id="CHEBI:29105"/>
        <label>2</label>
        <note>catalytic</note>
    </ligand>
</feature>
<dbReference type="GO" id="GO:0008270">
    <property type="term" value="F:zinc ion binding"/>
    <property type="evidence" value="ECO:0007669"/>
    <property type="project" value="UniProtKB-UniRule"/>
</dbReference>
<evidence type="ECO:0000256" key="2">
    <source>
        <dbReference type="ARBA" id="ARBA00011738"/>
    </source>
</evidence>
<dbReference type="InterPro" id="IPR013471">
    <property type="entry name" value="RNase_Z/BN"/>
</dbReference>
<organism evidence="11 12">
    <name type="scientific">Nitrososphaera viennensis EN76</name>
    <dbReference type="NCBI Taxonomy" id="926571"/>
    <lineage>
        <taxon>Archaea</taxon>
        <taxon>Nitrososphaerota</taxon>
        <taxon>Nitrososphaeria</taxon>
        <taxon>Nitrososphaerales</taxon>
        <taxon>Nitrososphaeraceae</taxon>
        <taxon>Nitrososphaera</taxon>
    </lineage>
</organism>
<keyword evidence="3 9" id="KW-0819">tRNA processing</keyword>
<dbReference type="KEGG" id="nvn:NVIE_000640"/>
<dbReference type="Pfam" id="PF23023">
    <property type="entry name" value="Anti-Pycsar_Apyc1"/>
    <property type="match status" value="1"/>
</dbReference>
<comment type="function">
    <text evidence="9">Zinc phosphodiesterase, which displays some tRNA 3'-processing endonuclease activity. Probably involved in tRNA maturation, by removing a 3'-trailer from precursor tRNA.</text>
</comment>
<gene>
    <name evidence="9 11" type="primary">rnz</name>
    <name evidence="11" type="ORF">NVIE_000640</name>
</gene>
<keyword evidence="8 9" id="KW-0862">Zinc</keyword>
<dbReference type="GO" id="GO:0042781">
    <property type="term" value="F:3'-tRNA processing endoribonuclease activity"/>
    <property type="evidence" value="ECO:0007669"/>
    <property type="project" value="UniProtKB-UniRule"/>
</dbReference>
<comment type="subunit">
    <text evidence="2 9">Homodimer.</text>
</comment>
<dbReference type="SUPFAM" id="SSF56281">
    <property type="entry name" value="Metallo-hydrolase/oxidoreductase"/>
    <property type="match status" value="1"/>
</dbReference>
<keyword evidence="4 9" id="KW-0540">Nuclease</keyword>
<dbReference type="Proteomes" id="UP000027093">
    <property type="component" value="Chromosome"/>
</dbReference>
<dbReference type="AlphaFoldDB" id="A0A060HM37"/>
<dbReference type="PANTHER" id="PTHR46018">
    <property type="entry name" value="ZINC PHOSPHODIESTERASE ELAC PROTEIN 1"/>
    <property type="match status" value="1"/>
</dbReference>
<dbReference type="InterPro" id="IPR001279">
    <property type="entry name" value="Metallo-B-lactamas"/>
</dbReference>
<evidence type="ECO:0000256" key="5">
    <source>
        <dbReference type="ARBA" id="ARBA00022723"/>
    </source>
</evidence>
<dbReference type="STRING" id="926571.NVIE_000640"/>
<evidence type="ECO:0000256" key="4">
    <source>
        <dbReference type="ARBA" id="ARBA00022722"/>
    </source>
</evidence>
<feature type="binding site" evidence="9">
    <location>
        <position position="212"/>
    </location>
    <ligand>
        <name>Zn(2+)</name>
        <dbReference type="ChEBI" id="CHEBI:29105"/>
        <label>1</label>
        <note>catalytic</note>
    </ligand>
</feature>
<proteinExistence type="inferred from homology"/>
<comment type="cofactor">
    <cofactor evidence="9">
        <name>Zn(2+)</name>
        <dbReference type="ChEBI" id="CHEBI:29105"/>
    </cofactor>
    <text evidence="9">Binds 2 Zn(2+) ions.</text>
</comment>
<dbReference type="EMBL" id="CP007536">
    <property type="protein sequence ID" value="AIC14247.1"/>
    <property type="molecule type" value="Genomic_DNA"/>
</dbReference>
<dbReference type="NCBIfam" id="TIGR02651">
    <property type="entry name" value="RNase_Z"/>
    <property type="match status" value="1"/>
</dbReference>
<protein>
    <recommendedName>
        <fullName evidence="9">Ribonuclease Z</fullName>
        <shortName evidence="9">RNase Z</shortName>
        <ecNumber evidence="9">3.1.26.11</ecNumber>
    </recommendedName>
    <alternativeName>
        <fullName evidence="9">tRNA 3 endonuclease</fullName>
    </alternativeName>
    <alternativeName>
        <fullName evidence="9">tRNase Z</fullName>
    </alternativeName>
</protein>
<keyword evidence="5 9" id="KW-0479">Metal-binding</keyword>
<feature type="binding site" evidence="9">
    <location>
        <position position="66"/>
    </location>
    <ligand>
        <name>Zn(2+)</name>
        <dbReference type="ChEBI" id="CHEBI:29105"/>
        <label>1</label>
        <note>catalytic</note>
    </ligand>
</feature>
<dbReference type="InterPro" id="IPR036866">
    <property type="entry name" value="RibonucZ/Hydroxyglut_hydro"/>
</dbReference>
<dbReference type="RefSeq" id="WP_227717415.1">
    <property type="nucleotide sequence ID" value="NZ_CP007536.1"/>
</dbReference>
<feature type="domain" description="Metallo-beta-lactamase" evidence="10">
    <location>
        <begin position="202"/>
        <end position="271"/>
    </location>
</feature>
<accession>A0A060HM37</accession>
<dbReference type="CDD" id="cd07717">
    <property type="entry name" value="RNaseZ_ZiPD-like_MBL-fold"/>
    <property type="match status" value="1"/>
</dbReference>
<dbReference type="EC" id="3.1.26.11" evidence="9"/>
<evidence type="ECO:0000256" key="6">
    <source>
        <dbReference type="ARBA" id="ARBA00022759"/>
    </source>
</evidence>
<evidence type="ECO:0000256" key="8">
    <source>
        <dbReference type="ARBA" id="ARBA00022833"/>
    </source>
</evidence>
<feature type="binding site" evidence="9">
    <location>
        <position position="212"/>
    </location>
    <ligand>
        <name>Zn(2+)</name>
        <dbReference type="ChEBI" id="CHEBI:29105"/>
        <label>2</label>
        <note>catalytic</note>
    </ligand>
</feature>
<feature type="binding site" evidence="9">
    <location>
        <position position="68"/>
    </location>
    <ligand>
        <name>Zn(2+)</name>
        <dbReference type="ChEBI" id="CHEBI:29105"/>
        <label>2</label>
        <note>catalytic</note>
    </ligand>
</feature>
<comment type="catalytic activity">
    <reaction evidence="1 9">
        <text>Endonucleolytic cleavage of RNA, removing extra 3' nucleotides from tRNA precursor, generating 3' termini of tRNAs. A 3'-hydroxy group is left at the tRNA terminus and a 5'-phosphoryl group is left at the trailer molecule.</text>
        <dbReference type="EC" id="3.1.26.11"/>
    </reaction>
</comment>
<name>A0A060HM37_9ARCH</name>
<keyword evidence="7 9" id="KW-0378">Hydrolase</keyword>
<dbReference type="HOGENOM" id="CLU_031317_2_1_2"/>
<sequence length="308" mass="33946">MATNMQMVFLGTSAAAPTPERGLSSIAIMRDGELLLFDAGEGMQRNFIKAGLGMNRKMKVFITHMHADHCVGLLGLLQTMSLQGRERRLDVYGQPRLKEFLLENMRIINFGLTFEVAIHAIEGEGIVVQESDYKVTCCEAEHSIPALSYRLDEFDRPGAFNVELVKKMGIPEGELYSRLQHGQDIEYNGKIVRSADVVGPPRPGRKIGISGDTRPTDKLTKFFSGCDVLVFESTYTHDKLAKALETAHSTATEAATVARQAGAKKLFLTHFSARYDETSALVKEASAIHANVEAAEDLKQVDIPYPPS</sequence>
<evidence type="ECO:0000313" key="12">
    <source>
        <dbReference type="Proteomes" id="UP000027093"/>
    </source>
</evidence>
<feature type="binding site" evidence="9">
    <location>
        <position position="69"/>
    </location>
    <ligand>
        <name>Zn(2+)</name>
        <dbReference type="ChEBI" id="CHEBI:29105"/>
        <label>2</label>
        <note>catalytic</note>
    </ligand>
</feature>
<dbReference type="Gene3D" id="3.60.15.10">
    <property type="entry name" value="Ribonuclease Z/Hydroxyacylglutathione hydrolase-like"/>
    <property type="match status" value="1"/>
</dbReference>
<reference evidence="11 12" key="1">
    <citation type="journal article" date="2014" name="Int. J. Syst. Evol. Microbiol.">
        <title>Nitrososphaera viennensis gen. nov., sp. nov., an aerobic and mesophilic, ammonia-oxidizing archaeon from soil and a member of the archaeal phylum Thaumarchaeota.</title>
        <authorList>
            <person name="Stieglmeier M."/>
            <person name="Klingl A."/>
            <person name="Alves R.J."/>
            <person name="Rittmann S.K."/>
            <person name="Melcher M."/>
            <person name="Leisch N."/>
            <person name="Schleper C."/>
        </authorList>
    </citation>
    <scope>NUCLEOTIDE SEQUENCE [LARGE SCALE GENOMIC DNA]</scope>
    <source>
        <strain evidence="11">EN76</strain>
    </source>
</reference>
<evidence type="ECO:0000313" key="11">
    <source>
        <dbReference type="EMBL" id="AIC14247.1"/>
    </source>
</evidence>
<dbReference type="GeneID" id="74945328"/>
<keyword evidence="12" id="KW-1185">Reference proteome</keyword>
<evidence type="ECO:0000259" key="10">
    <source>
        <dbReference type="Pfam" id="PF12706"/>
    </source>
</evidence>
<dbReference type="NCBIfam" id="NF000801">
    <property type="entry name" value="PRK00055.1-3"/>
    <property type="match status" value="1"/>
</dbReference>
<feature type="active site" description="Proton acceptor" evidence="9">
    <location>
        <position position="68"/>
    </location>
</feature>
<dbReference type="PANTHER" id="PTHR46018:SF2">
    <property type="entry name" value="ZINC PHOSPHODIESTERASE ELAC PROTEIN 1"/>
    <property type="match status" value="1"/>
</dbReference>
<evidence type="ECO:0000256" key="7">
    <source>
        <dbReference type="ARBA" id="ARBA00022801"/>
    </source>
</evidence>
<dbReference type="FunFam" id="3.60.15.10:FF:000002">
    <property type="entry name" value="Ribonuclease Z"/>
    <property type="match status" value="1"/>
</dbReference>
<comment type="similarity">
    <text evidence="9">Belongs to the RNase Z family.</text>
</comment>
<dbReference type="Pfam" id="PF12706">
    <property type="entry name" value="Lactamase_B_2"/>
    <property type="match status" value="1"/>
</dbReference>
<evidence type="ECO:0000256" key="1">
    <source>
        <dbReference type="ARBA" id="ARBA00000402"/>
    </source>
</evidence>
<evidence type="ECO:0000256" key="9">
    <source>
        <dbReference type="HAMAP-Rule" id="MF_01818"/>
    </source>
</evidence>
<dbReference type="GO" id="GO:0042802">
    <property type="term" value="F:identical protein binding"/>
    <property type="evidence" value="ECO:0007669"/>
    <property type="project" value="UniProtKB-ARBA"/>
</dbReference>
<feature type="binding site" evidence="9">
    <location>
        <position position="142"/>
    </location>
    <ligand>
        <name>Zn(2+)</name>
        <dbReference type="ChEBI" id="CHEBI:29105"/>
        <label>1</label>
        <note>catalytic</note>
    </ligand>
</feature>